<dbReference type="AlphaFoldDB" id="A0A1I7Z7Q0"/>
<evidence type="ECO:0000313" key="1">
    <source>
        <dbReference type="Proteomes" id="UP000095287"/>
    </source>
</evidence>
<dbReference type="Proteomes" id="UP000095287">
    <property type="component" value="Unplaced"/>
</dbReference>
<name>A0A1I7Z7Q0_9BILA</name>
<dbReference type="WBParaSite" id="L893_g23434.t1">
    <property type="protein sequence ID" value="L893_g23434.t1"/>
    <property type="gene ID" value="L893_g23434"/>
</dbReference>
<sequence length="80" mass="9061">MPVLNARLLLSMLDAHPGCSLAFQNARYLFGVLDDKLVCVEINVWIVKNGTKPADHWKHDQLITITKQLDPNITNIRKGH</sequence>
<accession>A0A1I7Z7Q0</accession>
<protein>
    <submittedName>
        <fullName evidence="2">DUF362 domain-containing protein</fullName>
    </submittedName>
</protein>
<reference evidence="2" key="1">
    <citation type="submission" date="2016-11" db="UniProtKB">
        <authorList>
            <consortium name="WormBaseParasite"/>
        </authorList>
    </citation>
    <scope>IDENTIFICATION</scope>
</reference>
<organism evidence="1 2">
    <name type="scientific">Steinernema glaseri</name>
    <dbReference type="NCBI Taxonomy" id="37863"/>
    <lineage>
        <taxon>Eukaryota</taxon>
        <taxon>Metazoa</taxon>
        <taxon>Ecdysozoa</taxon>
        <taxon>Nematoda</taxon>
        <taxon>Chromadorea</taxon>
        <taxon>Rhabditida</taxon>
        <taxon>Tylenchina</taxon>
        <taxon>Panagrolaimomorpha</taxon>
        <taxon>Strongyloidoidea</taxon>
        <taxon>Steinernematidae</taxon>
        <taxon>Steinernema</taxon>
    </lineage>
</organism>
<evidence type="ECO:0000313" key="2">
    <source>
        <dbReference type="WBParaSite" id="L893_g23434.t1"/>
    </source>
</evidence>
<proteinExistence type="predicted"/>
<keyword evidence="1" id="KW-1185">Reference proteome</keyword>